<dbReference type="SUPFAM" id="SSF46785">
    <property type="entry name" value="Winged helix' DNA-binding domain"/>
    <property type="match status" value="1"/>
</dbReference>
<dbReference type="Pfam" id="PF03466">
    <property type="entry name" value="LysR_substrate"/>
    <property type="match status" value="1"/>
</dbReference>
<evidence type="ECO:0000313" key="6">
    <source>
        <dbReference type="EMBL" id="MEJ8567656.1"/>
    </source>
</evidence>
<dbReference type="InterPro" id="IPR000847">
    <property type="entry name" value="LysR_HTH_N"/>
</dbReference>
<sequence>MNIANLQTLDWDDLRVFNAIVGAGSLSGAAEQLGVNHSTVFRRLRRLEQSMGARLFDRLPQGYVLTTAGHTLAEHSGRIGEEIDTLELRLLGRDYRPSGTIRVTAPDNIAYNYLPRHFETFRARYPDIRIELIVGAASLDLSRREADIAVRATSKPPEHLVGRQVCRFAWSFYAAPAYLEAMGRVDEQSRLEGHRLIAAEGSLTRLPALQWIDRNAAHQVVARCNTLNGIAALALSGLGIALLPDDQMRPGLERLFQLTPRVTSDLWVLTHPELRRTERIRLLMHHLSEELGDENSRLRQAPG</sequence>
<reference evidence="6 7" key="1">
    <citation type="submission" date="2024-02" db="EMBL/GenBank/DDBJ databases">
        <title>A novel Wenzhouxiangellaceae bacterium, isolated from coastal sediments.</title>
        <authorList>
            <person name="Du Z.-J."/>
            <person name="Ye Y.-Q."/>
            <person name="Zhang X.-Y."/>
        </authorList>
    </citation>
    <scope>NUCLEOTIDE SEQUENCE [LARGE SCALE GENOMIC DNA]</scope>
    <source>
        <strain evidence="6 7">CH-27</strain>
    </source>
</reference>
<dbReference type="GO" id="GO:0043565">
    <property type="term" value="F:sequence-specific DNA binding"/>
    <property type="evidence" value="ECO:0007669"/>
    <property type="project" value="TreeGrafter"/>
</dbReference>
<dbReference type="EMBL" id="JAZHOG010000004">
    <property type="protein sequence ID" value="MEJ8567656.1"/>
    <property type="molecule type" value="Genomic_DNA"/>
</dbReference>
<gene>
    <name evidence="6" type="ORF">V3330_08480</name>
</gene>
<keyword evidence="4" id="KW-0804">Transcription</keyword>
<evidence type="ECO:0000256" key="1">
    <source>
        <dbReference type="ARBA" id="ARBA00009437"/>
    </source>
</evidence>
<dbReference type="GO" id="GO:0003700">
    <property type="term" value="F:DNA-binding transcription factor activity"/>
    <property type="evidence" value="ECO:0007669"/>
    <property type="project" value="InterPro"/>
</dbReference>
<dbReference type="Pfam" id="PF00126">
    <property type="entry name" value="HTH_1"/>
    <property type="match status" value="1"/>
</dbReference>
<evidence type="ECO:0000256" key="2">
    <source>
        <dbReference type="ARBA" id="ARBA00023015"/>
    </source>
</evidence>
<protein>
    <submittedName>
        <fullName evidence="6">LysR family transcriptional regulator</fullName>
    </submittedName>
</protein>
<dbReference type="GO" id="GO:0006351">
    <property type="term" value="P:DNA-templated transcription"/>
    <property type="evidence" value="ECO:0007669"/>
    <property type="project" value="TreeGrafter"/>
</dbReference>
<name>A0AAW9RJF2_9GAMM</name>
<dbReference type="InterPro" id="IPR036390">
    <property type="entry name" value="WH_DNA-bd_sf"/>
</dbReference>
<dbReference type="PANTHER" id="PTHR30537">
    <property type="entry name" value="HTH-TYPE TRANSCRIPTIONAL REGULATOR"/>
    <property type="match status" value="1"/>
</dbReference>
<keyword evidence="3" id="KW-0238">DNA-binding</keyword>
<accession>A0AAW9RJF2</accession>
<dbReference type="SUPFAM" id="SSF53850">
    <property type="entry name" value="Periplasmic binding protein-like II"/>
    <property type="match status" value="1"/>
</dbReference>
<keyword evidence="7" id="KW-1185">Reference proteome</keyword>
<comment type="caution">
    <text evidence="6">The sequence shown here is derived from an EMBL/GenBank/DDBJ whole genome shotgun (WGS) entry which is preliminary data.</text>
</comment>
<proteinExistence type="inferred from homology"/>
<comment type="similarity">
    <text evidence="1">Belongs to the LysR transcriptional regulatory family.</text>
</comment>
<dbReference type="Gene3D" id="3.40.190.290">
    <property type="match status" value="1"/>
</dbReference>
<dbReference type="InterPro" id="IPR058163">
    <property type="entry name" value="LysR-type_TF_proteobact-type"/>
</dbReference>
<organism evidence="6 7">
    <name type="scientific">Elongatibacter sediminis</name>
    <dbReference type="NCBI Taxonomy" id="3119006"/>
    <lineage>
        <taxon>Bacteria</taxon>
        <taxon>Pseudomonadati</taxon>
        <taxon>Pseudomonadota</taxon>
        <taxon>Gammaproteobacteria</taxon>
        <taxon>Chromatiales</taxon>
        <taxon>Wenzhouxiangellaceae</taxon>
        <taxon>Elongatibacter</taxon>
    </lineage>
</organism>
<dbReference type="PANTHER" id="PTHR30537:SF3">
    <property type="entry name" value="TRANSCRIPTIONAL REGULATORY PROTEIN"/>
    <property type="match status" value="1"/>
</dbReference>
<dbReference type="InterPro" id="IPR005119">
    <property type="entry name" value="LysR_subst-bd"/>
</dbReference>
<dbReference type="AlphaFoldDB" id="A0AAW9RJF2"/>
<evidence type="ECO:0000259" key="5">
    <source>
        <dbReference type="PROSITE" id="PS50931"/>
    </source>
</evidence>
<dbReference type="RefSeq" id="WP_354694968.1">
    <property type="nucleotide sequence ID" value="NZ_JAZHOG010000004.1"/>
</dbReference>
<keyword evidence="2" id="KW-0805">Transcription regulation</keyword>
<feature type="domain" description="HTH lysR-type" evidence="5">
    <location>
        <begin position="9"/>
        <end position="66"/>
    </location>
</feature>
<dbReference type="PROSITE" id="PS50931">
    <property type="entry name" value="HTH_LYSR"/>
    <property type="match status" value="1"/>
</dbReference>
<evidence type="ECO:0000256" key="3">
    <source>
        <dbReference type="ARBA" id="ARBA00023125"/>
    </source>
</evidence>
<dbReference type="Proteomes" id="UP001359886">
    <property type="component" value="Unassembled WGS sequence"/>
</dbReference>
<evidence type="ECO:0000256" key="4">
    <source>
        <dbReference type="ARBA" id="ARBA00023163"/>
    </source>
</evidence>
<dbReference type="InterPro" id="IPR036388">
    <property type="entry name" value="WH-like_DNA-bd_sf"/>
</dbReference>
<evidence type="ECO:0000313" key="7">
    <source>
        <dbReference type="Proteomes" id="UP001359886"/>
    </source>
</evidence>
<dbReference type="Gene3D" id="1.10.10.10">
    <property type="entry name" value="Winged helix-like DNA-binding domain superfamily/Winged helix DNA-binding domain"/>
    <property type="match status" value="1"/>
</dbReference>